<evidence type="ECO:0000313" key="1">
    <source>
        <dbReference type="EMBL" id="CAG6021980.1"/>
    </source>
</evidence>
<comment type="caution">
    <text evidence="1">The sequence shown here is derived from an EMBL/GenBank/DDBJ whole genome shotgun (WGS) entry which is preliminary data.</text>
</comment>
<organism evidence="1 2">
    <name type="scientific">Menidia menidia</name>
    <name type="common">Atlantic silverside</name>
    <dbReference type="NCBI Taxonomy" id="238744"/>
    <lineage>
        <taxon>Eukaryota</taxon>
        <taxon>Metazoa</taxon>
        <taxon>Chordata</taxon>
        <taxon>Craniata</taxon>
        <taxon>Vertebrata</taxon>
        <taxon>Euteleostomi</taxon>
        <taxon>Actinopterygii</taxon>
        <taxon>Neopterygii</taxon>
        <taxon>Teleostei</taxon>
        <taxon>Neoteleostei</taxon>
        <taxon>Acanthomorphata</taxon>
        <taxon>Ovalentaria</taxon>
        <taxon>Atherinomorphae</taxon>
        <taxon>Atheriniformes</taxon>
        <taxon>Atherinopsidae</taxon>
        <taxon>Menidiinae</taxon>
        <taxon>Menidia</taxon>
    </lineage>
</organism>
<evidence type="ECO:0000313" key="2">
    <source>
        <dbReference type="Proteomes" id="UP000677803"/>
    </source>
</evidence>
<sequence length="104" mass="11440">MIHFPVKVTEGFIGHYEESIVLISVLSRLFADGFVLVLPGGAAFQELVEGEEREERAAESGECAEVTAARMEPSAGPPTDFAMRHPCVKRWHRLQSAQEGNNTV</sequence>
<dbReference type="Proteomes" id="UP000677803">
    <property type="component" value="Unassembled WGS sequence"/>
</dbReference>
<accession>A0A8S4BZR8</accession>
<dbReference type="EMBL" id="CAJRST010041110">
    <property type="protein sequence ID" value="CAG6021980.1"/>
    <property type="molecule type" value="Genomic_DNA"/>
</dbReference>
<name>A0A8S4BZR8_9TELE</name>
<reference evidence="1" key="1">
    <citation type="submission" date="2021-05" db="EMBL/GenBank/DDBJ databases">
        <authorList>
            <person name="Tigano A."/>
        </authorList>
    </citation>
    <scope>NUCLEOTIDE SEQUENCE</scope>
</reference>
<keyword evidence="2" id="KW-1185">Reference proteome</keyword>
<protein>
    <submittedName>
        <fullName evidence="1">(Atlantic silverside) hypothetical protein</fullName>
    </submittedName>
</protein>
<gene>
    <name evidence="1" type="ORF">MMEN_LOCUS22159</name>
</gene>
<dbReference type="AlphaFoldDB" id="A0A8S4BZR8"/>
<proteinExistence type="predicted"/>